<evidence type="ECO:0000256" key="1">
    <source>
        <dbReference type="ARBA" id="ARBA00004477"/>
    </source>
</evidence>
<feature type="compositionally biased region" description="Polar residues" evidence="12">
    <location>
        <begin position="32"/>
        <end position="51"/>
    </location>
</feature>
<evidence type="ECO:0000256" key="12">
    <source>
        <dbReference type="SAM" id="MobiDB-lite"/>
    </source>
</evidence>
<evidence type="ECO:0000256" key="4">
    <source>
        <dbReference type="ARBA" id="ARBA00022679"/>
    </source>
</evidence>
<keyword evidence="7 11" id="KW-1133">Transmembrane helix</keyword>
<keyword evidence="9 11" id="KW-0472">Membrane</keyword>
<gene>
    <name evidence="13" type="ORF">DBRI00130_LOCUS6879</name>
    <name evidence="14" type="ORF">DBRI00130_LOCUS6882</name>
</gene>
<dbReference type="InterPro" id="IPR007130">
    <property type="entry name" value="DAGAT"/>
</dbReference>
<reference evidence="14" key="1">
    <citation type="submission" date="2021-01" db="EMBL/GenBank/DDBJ databases">
        <authorList>
            <person name="Corre E."/>
            <person name="Pelletier E."/>
            <person name="Niang G."/>
            <person name="Scheremetjew M."/>
            <person name="Finn R."/>
            <person name="Kale V."/>
            <person name="Holt S."/>
            <person name="Cochrane G."/>
            <person name="Meng A."/>
            <person name="Brown T."/>
            <person name="Cohen L."/>
        </authorList>
    </citation>
    <scope>NUCLEOTIDE SEQUENCE</scope>
    <source>
        <strain evidence="14">GSO104</strain>
    </source>
</reference>
<feature type="transmembrane region" description="Helical" evidence="11">
    <location>
        <begin position="55"/>
        <end position="77"/>
    </location>
</feature>
<feature type="region of interest" description="Disordered" evidence="12">
    <location>
        <begin position="1"/>
        <end position="51"/>
    </location>
</feature>
<comment type="caution">
    <text evidence="11">Lacks conserved residue(s) required for the propagation of feature annotation.</text>
</comment>
<dbReference type="PANTHER" id="PTHR12317:SF63">
    <property type="entry name" value="DIACYLGLYCEROL O-ACYLTRANSFERASE 2"/>
    <property type="match status" value="1"/>
</dbReference>
<sequence>MIETTSTSLKNDTIEASATPKNPQHPMEKNEINNNNDAAKPSTWTVKQTPQDSSFVPTLGVFLFLGWNGILVFLILYTSLVATKTQRSVIIGLSTLSLVLPRGFPGKLGFKAGNWFMFQSAKYFGLKTVLEDENAIDEIKDKAAIFACEPHDIIPYYAFAFNPILKRLPGHHGERNSVLVTSALFMLPFIRHVYTWVRANRVDKTTFLGNLKKGESFCFIPGGVQEVMFMEEADDNEVILYLQKRKGFVKLALETGSPIVPVYCFGVAGSYGHWIPKGDFFNKLGRAIGFLPLIYWGRFGIPYGIPKPCQLTVVFGAPIDVPLEGGNVSKESVDKYHCQYLMEMEALFDRHKGDVGCGHMKLKIM</sequence>
<keyword evidence="10" id="KW-0012">Acyltransferase</keyword>
<keyword evidence="4 11" id="KW-0808">Transferase</keyword>
<evidence type="ECO:0000313" key="14">
    <source>
        <dbReference type="EMBL" id="CAE4591829.1"/>
    </source>
</evidence>
<evidence type="ECO:0000256" key="3">
    <source>
        <dbReference type="ARBA" id="ARBA00022516"/>
    </source>
</evidence>
<accession>A0A6V2C701</accession>
<dbReference type="AlphaFoldDB" id="A0A6V2C701"/>
<dbReference type="GO" id="GO:0019432">
    <property type="term" value="P:triglyceride biosynthetic process"/>
    <property type="evidence" value="ECO:0007669"/>
    <property type="project" value="TreeGrafter"/>
</dbReference>
<dbReference type="GO" id="GO:0004144">
    <property type="term" value="F:diacylglycerol O-acyltransferase activity"/>
    <property type="evidence" value="ECO:0007669"/>
    <property type="project" value="TreeGrafter"/>
</dbReference>
<evidence type="ECO:0000256" key="2">
    <source>
        <dbReference type="ARBA" id="ARBA00005420"/>
    </source>
</evidence>
<evidence type="ECO:0000256" key="7">
    <source>
        <dbReference type="ARBA" id="ARBA00022989"/>
    </source>
</evidence>
<evidence type="ECO:0000313" key="13">
    <source>
        <dbReference type="EMBL" id="CAE4591824.1"/>
    </source>
</evidence>
<evidence type="ECO:0000256" key="10">
    <source>
        <dbReference type="ARBA" id="ARBA00023315"/>
    </source>
</evidence>
<evidence type="ECO:0000256" key="9">
    <source>
        <dbReference type="ARBA" id="ARBA00023136"/>
    </source>
</evidence>
<dbReference type="Pfam" id="PF03982">
    <property type="entry name" value="DAGAT"/>
    <property type="match status" value="1"/>
</dbReference>
<keyword evidence="8" id="KW-0443">Lipid metabolism</keyword>
<name>A0A6V2C701_9STRA</name>
<dbReference type="PANTHER" id="PTHR12317">
    <property type="entry name" value="DIACYLGLYCEROL O-ACYLTRANSFERASE"/>
    <property type="match status" value="1"/>
</dbReference>
<dbReference type="EMBL" id="HBNS01008481">
    <property type="protein sequence ID" value="CAE4591824.1"/>
    <property type="molecule type" value="Transcribed_RNA"/>
</dbReference>
<proteinExistence type="inferred from homology"/>
<evidence type="ECO:0000256" key="6">
    <source>
        <dbReference type="ARBA" id="ARBA00022824"/>
    </source>
</evidence>
<feature type="compositionally biased region" description="Polar residues" evidence="12">
    <location>
        <begin position="1"/>
        <end position="22"/>
    </location>
</feature>
<dbReference type="EMBL" id="HBNS01008484">
    <property type="protein sequence ID" value="CAE4591829.1"/>
    <property type="molecule type" value="Transcribed_RNA"/>
</dbReference>
<organism evidence="14">
    <name type="scientific">Ditylum brightwellii</name>
    <dbReference type="NCBI Taxonomy" id="49249"/>
    <lineage>
        <taxon>Eukaryota</taxon>
        <taxon>Sar</taxon>
        <taxon>Stramenopiles</taxon>
        <taxon>Ochrophyta</taxon>
        <taxon>Bacillariophyta</taxon>
        <taxon>Mediophyceae</taxon>
        <taxon>Lithodesmiophycidae</taxon>
        <taxon>Lithodesmiales</taxon>
        <taxon>Lithodesmiaceae</taxon>
        <taxon>Ditylum</taxon>
    </lineage>
</organism>
<keyword evidence="5 11" id="KW-0812">Transmembrane</keyword>
<dbReference type="GO" id="GO:0005789">
    <property type="term" value="C:endoplasmic reticulum membrane"/>
    <property type="evidence" value="ECO:0007669"/>
    <property type="project" value="UniProtKB-SubCell"/>
</dbReference>
<evidence type="ECO:0000256" key="11">
    <source>
        <dbReference type="RuleBase" id="RU367023"/>
    </source>
</evidence>
<dbReference type="EC" id="2.3.1.-" evidence="11"/>
<keyword evidence="6 11" id="KW-0256">Endoplasmic reticulum</keyword>
<comment type="similarity">
    <text evidence="2 11">Belongs to the diacylglycerol acyltransferase family.</text>
</comment>
<evidence type="ECO:0000256" key="8">
    <source>
        <dbReference type="ARBA" id="ARBA00023098"/>
    </source>
</evidence>
<dbReference type="CDD" id="cd07987">
    <property type="entry name" value="LPLAT_MGAT-like"/>
    <property type="match status" value="1"/>
</dbReference>
<keyword evidence="3" id="KW-0444">Lipid biosynthesis</keyword>
<protein>
    <recommendedName>
        <fullName evidence="11">Acyltransferase</fullName>
        <ecNumber evidence="11">2.3.1.-</ecNumber>
    </recommendedName>
</protein>
<comment type="subcellular location">
    <subcellularLocation>
        <location evidence="1 11">Endoplasmic reticulum membrane</location>
        <topology evidence="1 11">Multi-pass membrane protein</topology>
    </subcellularLocation>
</comment>
<evidence type="ECO:0000256" key="5">
    <source>
        <dbReference type="ARBA" id="ARBA00022692"/>
    </source>
</evidence>